<reference evidence="2" key="1">
    <citation type="submission" date="2020-03" db="EMBL/GenBank/DDBJ databases">
        <title>The deep terrestrial virosphere.</title>
        <authorList>
            <person name="Holmfeldt K."/>
            <person name="Nilsson E."/>
            <person name="Simone D."/>
            <person name="Lopez-Fernandez M."/>
            <person name="Wu X."/>
            <person name="de Brujin I."/>
            <person name="Lundin D."/>
            <person name="Andersson A."/>
            <person name="Bertilsson S."/>
            <person name="Dopson M."/>
        </authorList>
    </citation>
    <scope>NUCLEOTIDE SEQUENCE</scope>
    <source>
        <strain evidence="2">MM415B00578</strain>
    </source>
</reference>
<feature type="region of interest" description="Disordered" evidence="1">
    <location>
        <begin position="642"/>
        <end position="696"/>
    </location>
</feature>
<organism evidence="2">
    <name type="scientific">viral metagenome</name>
    <dbReference type="NCBI Taxonomy" id="1070528"/>
    <lineage>
        <taxon>unclassified sequences</taxon>
        <taxon>metagenomes</taxon>
        <taxon>organismal metagenomes</taxon>
    </lineage>
</organism>
<evidence type="ECO:0000256" key="1">
    <source>
        <dbReference type="SAM" id="MobiDB-lite"/>
    </source>
</evidence>
<protein>
    <recommendedName>
        <fullName evidence="3">Portal protein</fullName>
    </recommendedName>
</protein>
<name>A0A6M3J1P1_9ZZZZ</name>
<feature type="compositionally biased region" description="Basic and acidic residues" evidence="1">
    <location>
        <begin position="686"/>
        <end position="696"/>
    </location>
</feature>
<evidence type="ECO:0000313" key="2">
    <source>
        <dbReference type="EMBL" id="QJA63773.1"/>
    </source>
</evidence>
<proteinExistence type="predicted"/>
<dbReference type="AlphaFoldDB" id="A0A6M3J1P1"/>
<feature type="compositionally biased region" description="Basic and acidic residues" evidence="1">
    <location>
        <begin position="642"/>
        <end position="656"/>
    </location>
</feature>
<accession>A0A6M3J1P1</accession>
<feature type="compositionally biased region" description="Polar residues" evidence="1">
    <location>
        <begin position="672"/>
        <end position="685"/>
    </location>
</feature>
<evidence type="ECO:0008006" key="3">
    <source>
        <dbReference type="Google" id="ProtNLM"/>
    </source>
</evidence>
<sequence length="696" mass="78496">MEDSEVKYWRQTIAMCETAAEPRRKYWKDLKVRLSADNTKFRVRGVRNPVIISRFYKIVREIIASVAFRDPYMFLKAEEDPADPDSGDVLKDASPILQDFVNDSIEAMRCKQKVRQIIFDTLFCFRGWAKFGFYRSGEGGAAPYRGSDVMIDDFTYIRRVRPEDMLVDPLTPPEEFYDARYVIERMFVSVDDVIADKRFDGFHAQLAGLKKKAGITSGDLFKPVDDNEFGEDEVEQQTMAEAFRLSNMRRMYEVHDRLGQRRITFIDGIEQPIEEKEHPLLEEMLISTPDPATGRALLARPRDSATGSANVVKRKKFLVEGGLPYHSMALDTAEKFYGDPVMAYENPIQNAIIRSVSRRLDVLDRFKSLAKLKKSEAEENPDIVKQLRAAEHGDVLQMNDIDALAPLEWGGIPADQIRIEQDMRAYEAETIRTTPDLDVGDATGKALSASAAEVNRELSQEPVEGLYLWIARNTMSVLSSERFQPSNHLLRTTSAQGAQMTTTALRSWHLRGRFNINIAAGSMNVLYEQMHADRTMNMVEMLRGSPNVNGLELDKYIIRASGEMDPTKILKDDANTDAAKAAEAENLLFIMARHDPGVVPGEDHNTHISLQNQAAIQGHPQFAQILPTDKEKVMQLAAQHVQAHEKALQEEGKRFETSPGGPPSKPKPQGLVAQTQSSAQKTQDAVSKDLEDSQRR</sequence>
<dbReference type="EMBL" id="MT141505">
    <property type="protein sequence ID" value="QJA63773.1"/>
    <property type="molecule type" value="Genomic_DNA"/>
</dbReference>
<gene>
    <name evidence="2" type="ORF">MM415B00578_0027</name>
</gene>